<reference evidence="1" key="2">
    <citation type="submission" date="2015-03" db="UniProtKB">
        <authorList>
            <consortium name="EnsemblPlants"/>
        </authorList>
    </citation>
    <scope>IDENTIFICATION</scope>
</reference>
<dbReference type="EnsemblPlants" id="OBART07G03810.1">
    <property type="protein sequence ID" value="OBART07G03810.1"/>
    <property type="gene ID" value="OBART07G03810"/>
</dbReference>
<protein>
    <submittedName>
        <fullName evidence="1">Uncharacterized protein</fullName>
    </submittedName>
</protein>
<organism evidence="1">
    <name type="scientific">Oryza barthii</name>
    <dbReference type="NCBI Taxonomy" id="65489"/>
    <lineage>
        <taxon>Eukaryota</taxon>
        <taxon>Viridiplantae</taxon>
        <taxon>Streptophyta</taxon>
        <taxon>Embryophyta</taxon>
        <taxon>Tracheophyta</taxon>
        <taxon>Spermatophyta</taxon>
        <taxon>Magnoliopsida</taxon>
        <taxon>Liliopsida</taxon>
        <taxon>Poales</taxon>
        <taxon>Poaceae</taxon>
        <taxon>BOP clade</taxon>
        <taxon>Oryzoideae</taxon>
        <taxon>Oryzeae</taxon>
        <taxon>Oryzinae</taxon>
        <taxon>Oryza</taxon>
    </lineage>
</organism>
<keyword evidence="2" id="KW-1185">Reference proteome</keyword>
<accession>A0A0D3GMI2</accession>
<name>A0A0D3GMI2_9ORYZ</name>
<reference evidence="1" key="1">
    <citation type="journal article" date="2009" name="Rice">
        <title>De Novo Next Generation Sequencing of Plant Genomes.</title>
        <authorList>
            <person name="Rounsley S."/>
            <person name="Marri P.R."/>
            <person name="Yu Y."/>
            <person name="He R."/>
            <person name="Sisneros N."/>
            <person name="Goicoechea J.L."/>
            <person name="Lee S.J."/>
            <person name="Angelova A."/>
            <person name="Kudrna D."/>
            <person name="Luo M."/>
            <person name="Affourtit J."/>
            <person name="Desany B."/>
            <person name="Knight J."/>
            <person name="Niazi F."/>
            <person name="Egholm M."/>
            <person name="Wing R.A."/>
        </authorList>
    </citation>
    <scope>NUCLEOTIDE SEQUENCE [LARGE SCALE GENOMIC DNA]</scope>
    <source>
        <strain evidence="1">cv. IRGC 105608</strain>
    </source>
</reference>
<dbReference type="HOGENOM" id="CLU_1162654_0_0_1"/>
<dbReference type="PaxDb" id="65489-OBART07G03810.1"/>
<evidence type="ECO:0000313" key="2">
    <source>
        <dbReference type="Proteomes" id="UP000026960"/>
    </source>
</evidence>
<sequence>MAEAVVLVRSLADVEKYVAEMKASGRSGAVYFLLASDATLADAAEIQKRLGQGGPGGYPFANPTLLLRKNQAESAVNHFVNQMTRDWVKSIDEEIRKVDAMMEEVKSKKAYVEPHGEMHTIAIHHGQAFSGISSGDTIHLGKDPIPFVPSGSFAPYSRPSPPKLPHPEDNIIPMFEELSFKAFQAFNLKALAAKRNVLLAMQNEFVSQSQTVLRETLNTPSLMGAGIGSGFGVGFHFVG</sequence>
<dbReference type="Proteomes" id="UP000026960">
    <property type="component" value="Chromosome 7"/>
</dbReference>
<evidence type="ECO:0000313" key="1">
    <source>
        <dbReference type="EnsemblPlants" id="OBART07G03810.1"/>
    </source>
</evidence>
<dbReference type="Gramene" id="OBART07G03810.1">
    <property type="protein sequence ID" value="OBART07G03810.1"/>
    <property type="gene ID" value="OBART07G03810"/>
</dbReference>
<dbReference type="AlphaFoldDB" id="A0A0D3GMI2"/>
<proteinExistence type="predicted"/>